<organism evidence="1 2">
    <name type="scientific">Scytonema millei VB511283</name>
    <dbReference type="NCBI Taxonomy" id="1245923"/>
    <lineage>
        <taxon>Bacteria</taxon>
        <taxon>Bacillati</taxon>
        <taxon>Cyanobacteriota</taxon>
        <taxon>Cyanophyceae</taxon>
        <taxon>Nostocales</taxon>
        <taxon>Scytonemataceae</taxon>
        <taxon>Scytonema</taxon>
    </lineage>
</organism>
<dbReference type="Proteomes" id="UP000031532">
    <property type="component" value="Unassembled WGS sequence"/>
</dbReference>
<dbReference type="OrthoDB" id="580965at2"/>
<protein>
    <submittedName>
        <fullName evidence="1">Uncharacterized protein</fullName>
    </submittedName>
</protein>
<accession>A0A9X5I6Z4</accession>
<evidence type="ECO:0000313" key="2">
    <source>
        <dbReference type="Proteomes" id="UP000031532"/>
    </source>
</evidence>
<comment type="caution">
    <text evidence="1">The sequence shown here is derived from an EMBL/GenBank/DDBJ whole genome shotgun (WGS) entry which is preliminary data.</text>
</comment>
<name>A0A9X5I6Z4_9CYAN</name>
<evidence type="ECO:0000313" key="1">
    <source>
        <dbReference type="EMBL" id="NHC38128.1"/>
    </source>
</evidence>
<reference evidence="1 2" key="1">
    <citation type="journal article" date="2015" name="Genome Announc.">
        <title>Draft Genome Sequence of the Terrestrial Cyanobacterium Scytonema millei VB511283, Isolated from Eastern India.</title>
        <authorList>
            <person name="Sen D."/>
            <person name="Chandrababunaidu M.M."/>
            <person name="Singh D."/>
            <person name="Sanghi N."/>
            <person name="Ghorai A."/>
            <person name="Mishra G.P."/>
            <person name="Madduluri M."/>
            <person name="Adhikary S.P."/>
            <person name="Tripathy S."/>
        </authorList>
    </citation>
    <scope>NUCLEOTIDE SEQUENCE [LARGE SCALE GENOMIC DNA]</scope>
    <source>
        <strain evidence="1 2">VB511283</strain>
    </source>
</reference>
<dbReference type="EMBL" id="JTJC03000017">
    <property type="protein sequence ID" value="NHC38128.1"/>
    <property type="molecule type" value="Genomic_DNA"/>
</dbReference>
<keyword evidence="2" id="KW-1185">Reference proteome</keyword>
<dbReference type="RefSeq" id="WP_052289785.1">
    <property type="nucleotide sequence ID" value="NZ_JTJC03000017.1"/>
</dbReference>
<sequence>MVKPTIFGAAGSSSEAQTASNLTSRQTSNFEEAQETIYAYLLDIIKQWSPENVLKEFRHLFIQDDDPLDSNVIRCIYEIVFANDRQEFHYTLKRSCYILVNNWVSKRKFKYIQQLLEILNDPITKRKSLSPMVDRLRGWIQAFAKSDDYQKLELYAQAKFQEHARWNSRYAPILLSTQYNDLRNPIEQREAARNRALQLRCRFKFDLAMYMARFESAGIDSQIQNPTDVEDDILRIIKLIVAKRDTYSYTNMANVFSKTTQAQNYKKFKQSLKDYLLCYGESQEFSDTLKLNLWHKLDSLYETWHDQTLTDTMLLKTCNKLIDYLTTDKRKQPSPLLESLISQGNPLTVVILLLKIVLICQPARIRLEACVADLIMYYEKSPESCGWMTNFIEIFTIIFAIYADNMTISVK</sequence>
<dbReference type="AlphaFoldDB" id="A0A9X5I6Z4"/>
<gene>
    <name evidence="1" type="ORF">QH73_0026505</name>
</gene>
<proteinExistence type="predicted"/>